<evidence type="ECO:0000259" key="4">
    <source>
        <dbReference type="Pfam" id="PF03328"/>
    </source>
</evidence>
<feature type="domain" description="HpcH/HpaI aldolase/citrate lyase" evidence="4">
    <location>
        <begin position="6"/>
        <end position="216"/>
    </location>
</feature>
<evidence type="ECO:0000313" key="5">
    <source>
        <dbReference type="EMBL" id="MFF4779234.1"/>
    </source>
</evidence>
<dbReference type="InterPro" id="IPR005000">
    <property type="entry name" value="Aldolase/citrate-lyase_domain"/>
</dbReference>
<dbReference type="PIRSF" id="PIRSF015582">
    <property type="entry name" value="Cit_lyase_B"/>
    <property type="match status" value="1"/>
</dbReference>
<dbReference type="EMBL" id="JBIAXI010000045">
    <property type="protein sequence ID" value="MFF4779234.1"/>
    <property type="molecule type" value="Genomic_DNA"/>
</dbReference>
<dbReference type="GO" id="GO:0016829">
    <property type="term" value="F:lyase activity"/>
    <property type="evidence" value="ECO:0007669"/>
    <property type="project" value="UniProtKB-KW"/>
</dbReference>
<protein>
    <submittedName>
        <fullName evidence="5">HpcH/HpaI aldolase/citrate lyase family protein</fullName>
    </submittedName>
</protein>
<keyword evidence="3" id="KW-0460">Magnesium</keyword>
<organism evidence="5 6">
    <name type="scientific">Microtetraspora fusca</name>
    <dbReference type="NCBI Taxonomy" id="1997"/>
    <lineage>
        <taxon>Bacteria</taxon>
        <taxon>Bacillati</taxon>
        <taxon>Actinomycetota</taxon>
        <taxon>Actinomycetes</taxon>
        <taxon>Streptosporangiales</taxon>
        <taxon>Streptosporangiaceae</taxon>
        <taxon>Microtetraspora</taxon>
    </lineage>
</organism>
<keyword evidence="2" id="KW-0479">Metal-binding</keyword>
<evidence type="ECO:0000256" key="1">
    <source>
        <dbReference type="ARBA" id="ARBA00001946"/>
    </source>
</evidence>
<dbReference type="InterPro" id="IPR011206">
    <property type="entry name" value="Citrate_lyase_beta/mcl1/mcl2"/>
</dbReference>
<dbReference type="InterPro" id="IPR015813">
    <property type="entry name" value="Pyrv/PenolPyrv_kinase-like_dom"/>
</dbReference>
<keyword evidence="6" id="KW-1185">Reference proteome</keyword>
<dbReference type="Pfam" id="PF03328">
    <property type="entry name" value="HpcH_HpaI"/>
    <property type="match status" value="1"/>
</dbReference>
<reference evidence="5 6" key="1">
    <citation type="submission" date="2024-10" db="EMBL/GenBank/DDBJ databases">
        <title>The Natural Products Discovery Center: Release of the First 8490 Sequenced Strains for Exploring Actinobacteria Biosynthetic Diversity.</title>
        <authorList>
            <person name="Kalkreuter E."/>
            <person name="Kautsar S.A."/>
            <person name="Yang D."/>
            <person name="Bader C.D."/>
            <person name="Teijaro C.N."/>
            <person name="Fluegel L."/>
            <person name="Davis C.M."/>
            <person name="Simpson J.R."/>
            <person name="Lauterbach L."/>
            <person name="Steele A.D."/>
            <person name="Gui C."/>
            <person name="Meng S."/>
            <person name="Li G."/>
            <person name="Viehrig K."/>
            <person name="Ye F."/>
            <person name="Su P."/>
            <person name="Kiefer A.F."/>
            <person name="Nichols A."/>
            <person name="Cepeda A.J."/>
            <person name="Yan W."/>
            <person name="Fan B."/>
            <person name="Jiang Y."/>
            <person name="Adhikari A."/>
            <person name="Zheng C.-J."/>
            <person name="Schuster L."/>
            <person name="Cowan T.M."/>
            <person name="Smanski M.J."/>
            <person name="Chevrette M.G."/>
            <person name="De Carvalho L.P.S."/>
            <person name="Shen B."/>
        </authorList>
    </citation>
    <scope>NUCLEOTIDE SEQUENCE [LARGE SCALE GENOMIC DNA]</scope>
    <source>
        <strain evidence="5 6">NPDC001281</strain>
    </source>
</reference>
<gene>
    <name evidence="5" type="ORF">ACFY05_41100</name>
</gene>
<accession>A0ABW6VIP4</accession>
<dbReference type="InterPro" id="IPR040442">
    <property type="entry name" value="Pyrv_kinase-like_dom_sf"/>
</dbReference>
<dbReference type="Proteomes" id="UP001602119">
    <property type="component" value="Unassembled WGS sequence"/>
</dbReference>
<dbReference type="Gene3D" id="3.20.20.60">
    <property type="entry name" value="Phosphoenolpyruvate-binding domains"/>
    <property type="match status" value="1"/>
</dbReference>
<dbReference type="SUPFAM" id="SSF51621">
    <property type="entry name" value="Phosphoenolpyruvate/pyruvate domain"/>
    <property type="match status" value="1"/>
</dbReference>
<dbReference type="PANTHER" id="PTHR32308:SF10">
    <property type="entry name" value="CITRATE LYASE SUBUNIT BETA"/>
    <property type="match status" value="1"/>
</dbReference>
<proteinExistence type="predicted"/>
<comment type="caution">
    <text evidence="5">The sequence shown here is derived from an EMBL/GenBank/DDBJ whole genome shotgun (WGS) entry which is preliminary data.</text>
</comment>
<evidence type="ECO:0000313" key="6">
    <source>
        <dbReference type="Proteomes" id="UP001602119"/>
    </source>
</evidence>
<name>A0ABW6VIP4_MICFU</name>
<sequence length="283" mass="30112">MTLLTWLYVPADRAEIVAKALAAGADAVVVDLQDAVAVERKDAARGNLVEHLAAWSERAVTHGVELHVRVNEIGGDPGVRDLAVLGSLDGIDVIRVPRVEQSGDLDPVREAWGDRDLRLHPLIETARGLRHAFEIAAAPDVVAISLGEGDLSVDLGVADEDGLAWARSSLVVAAAAAGLPAPSMSVFGDLSDTRGLADSCALGRRLGMRGRAAIHPRQLPAIVEAFTPSAREIALAERVIDAAERSGGAQRLADGRFVDAPVVRAARRVLSRRRDRHEKEETT</sequence>
<evidence type="ECO:0000256" key="2">
    <source>
        <dbReference type="ARBA" id="ARBA00022723"/>
    </source>
</evidence>
<dbReference type="RefSeq" id="WP_387347947.1">
    <property type="nucleotide sequence ID" value="NZ_JBIAXI010000045.1"/>
</dbReference>
<keyword evidence="5" id="KW-0456">Lyase</keyword>
<comment type="cofactor">
    <cofactor evidence="1">
        <name>Mg(2+)</name>
        <dbReference type="ChEBI" id="CHEBI:18420"/>
    </cofactor>
</comment>
<evidence type="ECO:0000256" key="3">
    <source>
        <dbReference type="ARBA" id="ARBA00022842"/>
    </source>
</evidence>
<dbReference type="PANTHER" id="PTHR32308">
    <property type="entry name" value="LYASE BETA SUBUNIT, PUTATIVE (AFU_ORTHOLOGUE AFUA_4G13030)-RELATED"/>
    <property type="match status" value="1"/>
</dbReference>